<reference evidence="13 14" key="1">
    <citation type="submission" date="2019-03" db="EMBL/GenBank/DDBJ databases">
        <title>Genomic Encyclopedia of Type Strains, Phase IV (KMG-IV): sequencing the most valuable type-strain genomes for metagenomic binning, comparative biology and taxonomic classification.</title>
        <authorList>
            <person name="Goeker M."/>
        </authorList>
    </citation>
    <scope>NUCLEOTIDE SEQUENCE [LARGE SCALE GENOMIC DNA]</scope>
    <source>
        <strain evidence="13 14">DSM 100055</strain>
    </source>
</reference>
<evidence type="ECO:0000259" key="12">
    <source>
        <dbReference type="PROSITE" id="PS51194"/>
    </source>
</evidence>
<keyword evidence="5 13" id="KW-0347">Helicase</keyword>
<evidence type="ECO:0000256" key="5">
    <source>
        <dbReference type="ARBA" id="ARBA00022806"/>
    </source>
</evidence>
<feature type="domain" description="Helicase ATP-binding" evidence="11">
    <location>
        <begin position="480"/>
        <end position="641"/>
    </location>
</feature>
<evidence type="ECO:0000256" key="4">
    <source>
        <dbReference type="ARBA" id="ARBA00022801"/>
    </source>
</evidence>
<keyword evidence="10" id="KW-0175">Coiled coil</keyword>
<dbReference type="Gene3D" id="3.90.1150.50">
    <property type="entry name" value="Transcription-repair-coupling factor, D7 domain"/>
    <property type="match status" value="1"/>
</dbReference>
<keyword evidence="2 9" id="KW-0547">Nucleotide-binding</keyword>
<evidence type="ECO:0000256" key="8">
    <source>
        <dbReference type="ARBA" id="ARBA00023204"/>
    </source>
</evidence>
<evidence type="ECO:0000259" key="11">
    <source>
        <dbReference type="PROSITE" id="PS51192"/>
    </source>
</evidence>
<dbReference type="PROSITE" id="PS51194">
    <property type="entry name" value="HELICASE_CTER"/>
    <property type="match status" value="1"/>
</dbReference>
<comment type="function">
    <text evidence="9">Couples transcription and DNA repair by recognizing RNA polymerase (RNAP) stalled at DNA lesions. Mediates ATP-dependent release of RNAP and its truncated transcript from the DNA, and recruitment of nucleotide excision repair machinery to the damaged site.</text>
</comment>
<evidence type="ECO:0000256" key="3">
    <source>
        <dbReference type="ARBA" id="ARBA00022763"/>
    </source>
</evidence>
<accession>A0AA46I5D4</accession>
<dbReference type="Pfam" id="PF00270">
    <property type="entry name" value="DEAD"/>
    <property type="match status" value="1"/>
</dbReference>
<dbReference type="SUPFAM" id="SSF143517">
    <property type="entry name" value="TRCF domain-like"/>
    <property type="match status" value="1"/>
</dbReference>
<dbReference type="Proteomes" id="UP000294678">
    <property type="component" value="Unassembled WGS sequence"/>
</dbReference>
<evidence type="ECO:0000313" key="14">
    <source>
        <dbReference type="Proteomes" id="UP000294678"/>
    </source>
</evidence>
<dbReference type="Gene3D" id="3.40.50.11180">
    <property type="match status" value="1"/>
</dbReference>
<comment type="subcellular location">
    <subcellularLocation>
        <location evidence="9">Cytoplasm</location>
    </subcellularLocation>
</comment>
<organism evidence="13 14">
    <name type="scientific">Hypnocyclicus thermotrophus</name>
    <dbReference type="NCBI Taxonomy" id="1627895"/>
    <lineage>
        <taxon>Bacteria</taxon>
        <taxon>Fusobacteriati</taxon>
        <taxon>Fusobacteriota</taxon>
        <taxon>Fusobacteriia</taxon>
        <taxon>Fusobacteriales</taxon>
        <taxon>Fusobacteriaceae</taxon>
        <taxon>Hypnocyclicus</taxon>
    </lineage>
</organism>
<dbReference type="InterPro" id="IPR001650">
    <property type="entry name" value="Helicase_C-like"/>
</dbReference>
<protein>
    <recommendedName>
        <fullName evidence="9">Transcription-repair-coupling factor</fullName>
        <shortName evidence="9">TRCF</shortName>
        <ecNumber evidence="9">3.6.4.-</ecNumber>
    </recommendedName>
</protein>
<dbReference type="Gene3D" id="3.40.50.300">
    <property type="entry name" value="P-loop containing nucleotide triphosphate hydrolases"/>
    <property type="match status" value="2"/>
</dbReference>
<dbReference type="InterPro" id="IPR003711">
    <property type="entry name" value="CarD-like/TRCF_RID"/>
</dbReference>
<dbReference type="Pfam" id="PF17757">
    <property type="entry name" value="UvrB_inter"/>
    <property type="match status" value="1"/>
</dbReference>
<dbReference type="CDD" id="cd17991">
    <property type="entry name" value="DEXHc_TRCF"/>
    <property type="match status" value="1"/>
</dbReference>
<dbReference type="InterPro" id="IPR027417">
    <property type="entry name" value="P-loop_NTPase"/>
</dbReference>
<proteinExistence type="inferred from homology"/>
<evidence type="ECO:0000313" key="13">
    <source>
        <dbReference type="EMBL" id="TDT69838.1"/>
    </source>
</evidence>
<dbReference type="NCBIfam" id="TIGR00580">
    <property type="entry name" value="mfd"/>
    <property type="match status" value="1"/>
</dbReference>
<dbReference type="AlphaFoldDB" id="A0AA46I5D4"/>
<comment type="similarity">
    <text evidence="9">In the N-terminal section; belongs to the UvrB family.</text>
</comment>
<dbReference type="SMART" id="SM00982">
    <property type="entry name" value="TRCF"/>
    <property type="match status" value="1"/>
</dbReference>
<dbReference type="SMART" id="SM01058">
    <property type="entry name" value="CarD_TRCF"/>
    <property type="match status" value="1"/>
</dbReference>
<feature type="domain" description="Helicase C-terminal" evidence="12">
    <location>
        <begin position="662"/>
        <end position="817"/>
    </location>
</feature>
<dbReference type="Pfam" id="PF00271">
    <property type="entry name" value="Helicase_C"/>
    <property type="match status" value="1"/>
</dbReference>
<dbReference type="PANTHER" id="PTHR47964">
    <property type="entry name" value="ATP-DEPENDENT DNA HELICASE HOMOLOG RECG, CHLOROPLASTIC"/>
    <property type="match status" value="1"/>
</dbReference>
<dbReference type="SUPFAM" id="SSF141259">
    <property type="entry name" value="CarD-like"/>
    <property type="match status" value="1"/>
</dbReference>
<evidence type="ECO:0000256" key="10">
    <source>
        <dbReference type="SAM" id="Coils"/>
    </source>
</evidence>
<dbReference type="Pfam" id="PF03461">
    <property type="entry name" value="TRCF"/>
    <property type="match status" value="1"/>
</dbReference>
<keyword evidence="14" id="KW-1185">Reference proteome</keyword>
<dbReference type="EC" id="3.6.4.-" evidence="9"/>
<dbReference type="InterPro" id="IPR005118">
    <property type="entry name" value="TRCF_C"/>
</dbReference>
<dbReference type="PANTHER" id="PTHR47964:SF1">
    <property type="entry name" value="ATP-DEPENDENT DNA HELICASE HOMOLOG RECG, CHLOROPLASTIC"/>
    <property type="match status" value="1"/>
</dbReference>
<gene>
    <name evidence="9" type="primary">mfd</name>
    <name evidence="13" type="ORF">EV215_1380</name>
</gene>
<keyword evidence="8 9" id="KW-0234">DNA repair</keyword>
<keyword evidence="6 9" id="KW-0067">ATP-binding</keyword>
<dbReference type="Pfam" id="PF02559">
    <property type="entry name" value="CarD_TRCF_RID"/>
    <property type="match status" value="1"/>
</dbReference>
<comment type="caution">
    <text evidence="13">The sequence shown here is derived from an EMBL/GenBank/DDBJ whole genome shotgun (WGS) entry which is preliminary data.</text>
</comment>
<evidence type="ECO:0000256" key="7">
    <source>
        <dbReference type="ARBA" id="ARBA00023125"/>
    </source>
</evidence>
<dbReference type="SMART" id="SM00490">
    <property type="entry name" value="HELICc"/>
    <property type="match status" value="1"/>
</dbReference>
<comment type="similarity">
    <text evidence="9">In the C-terminal section; belongs to the helicase family. RecG subfamily.</text>
</comment>
<dbReference type="Gene3D" id="3.30.2060.10">
    <property type="entry name" value="Penicillin-binding protein 1b domain"/>
    <property type="match status" value="1"/>
</dbReference>
<sequence length="993" mass="117065">MNFTIDLEEKEIYRGKIPFFLMNKNKNIIYLSGLNKNIDDYYFGIKDFSNKNLLKIENYNYTDIEWKEKNIELLNILKKENSIIFISLNAVFKEYFSKIKFFTIYKEKEYKINKIIKFLEENGYTRNYIIESIGEYSIRGDIIDIFSPSYDHPIRLEFFDNFLEDIRYFDIDTQKSIEKIEHIDINSNIGNSEKYSFLELLNKLKYKNYEIIIENKEFLDYKLEEYILNNREKENKIREEYAKIIFDNIHIFTKRLNENFVSKLKDYDYIKEYSKNKTIYIFTEEKRRYEEIFKGYKNIIIERKNYFEGFETAKELVITDRELKGIRVVRLEKRKEGLKLKNINQIIKGDYVIHENHGVGIYLGIEEIDNKDYLAIKYADADKLYVPIDGINKIEKYINEPGKIPEIYNLGRKGFKKRKEKIRKDIEEFAKELVQIQAKREAAVGFKFSKDTVWQEEFEEGFPYNETKDQLKAINDTKRDMESYKVMDRIVCGDVGYGKTEIALRAAFKAVMDGKQVVMLTPTTVLAHQHYERFIERFKNFPVDIKLLSRLESRGSQNKVVEGLKNGSVDIVIGTHRLLSTDISFKDLGLIIIDEEQKFGVKAKEKLKTLRIAVDTLTLTATPIPRTLNLALLGIRDISIIETAPENRKPVEIKFLEKEKNKIKEVILKEKAREGQIFYLFNSIKGMENKLNELRKILPDYIEIDFIHGQMPANQIKEKIVKFENGEFDLLLTTTIIENGIDIVNANTIIIEGIEKLGLAQIYQLKGRVGRGNKKGYCYLLLEKERKLSKKTKLRKETLENINVLGGGFQLSLEDMRIRGAGEILGDKQHGAIDTFGYDLYIKMLNEEMKKLKNEEIQKELYIDINKKGYIPNDYINETEKIRVYKRILSCKKIIELKELKNEIIDRFSKMPKETEELFEYYEIKLLAKEVGILELIETKEGYFMKLDENKIEIDRINVLILKGKLKYISTKKAIIYNGNIKKFLINLKEGEN</sequence>
<dbReference type="SMART" id="SM00487">
    <property type="entry name" value="DEXDc"/>
    <property type="match status" value="1"/>
</dbReference>
<dbReference type="SUPFAM" id="SSF52540">
    <property type="entry name" value="P-loop containing nucleoside triphosphate hydrolases"/>
    <property type="match status" value="3"/>
</dbReference>
<dbReference type="Gene3D" id="2.40.10.170">
    <property type="match status" value="1"/>
</dbReference>
<dbReference type="InterPro" id="IPR004576">
    <property type="entry name" value="Mfd"/>
</dbReference>
<dbReference type="GO" id="GO:0016787">
    <property type="term" value="F:hydrolase activity"/>
    <property type="evidence" value="ECO:0007669"/>
    <property type="project" value="UniProtKB-KW"/>
</dbReference>
<dbReference type="HAMAP" id="MF_00969">
    <property type="entry name" value="TRCF"/>
    <property type="match status" value="1"/>
</dbReference>
<dbReference type="InterPro" id="IPR037235">
    <property type="entry name" value="TRCF-like_C_D7"/>
</dbReference>
<evidence type="ECO:0000256" key="9">
    <source>
        <dbReference type="HAMAP-Rule" id="MF_00969"/>
    </source>
</evidence>
<dbReference type="InterPro" id="IPR036101">
    <property type="entry name" value="CarD-like/TRCF_RID_sf"/>
</dbReference>
<evidence type="ECO:0000256" key="1">
    <source>
        <dbReference type="ARBA" id="ARBA00022490"/>
    </source>
</evidence>
<keyword evidence="3 9" id="KW-0227">DNA damage</keyword>
<dbReference type="GO" id="GO:0005737">
    <property type="term" value="C:cytoplasm"/>
    <property type="evidence" value="ECO:0007669"/>
    <property type="project" value="UniProtKB-SubCell"/>
</dbReference>
<dbReference type="GO" id="GO:0005524">
    <property type="term" value="F:ATP binding"/>
    <property type="evidence" value="ECO:0007669"/>
    <property type="project" value="UniProtKB-UniRule"/>
</dbReference>
<dbReference type="InterPro" id="IPR041471">
    <property type="entry name" value="UvrB_inter"/>
</dbReference>
<dbReference type="EMBL" id="SOBG01000005">
    <property type="protein sequence ID" value="TDT69838.1"/>
    <property type="molecule type" value="Genomic_DNA"/>
</dbReference>
<dbReference type="InterPro" id="IPR047112">
    <property type="entry name" value="RecG/Mfd"/>
</dbReference>
<dbReference type="GO" id="GO:0003684">
    <property type="term" value="F:damaged DNA binding"/>
    <property type="evidence" value="ECO:0007669"/>
    <property type="project" value="InterPro"/>
</dbReference>
<dbReference type="GO" id="GO:0006355">
    <property type="term" value="P:regulation of DNA-templated transcription"/>
    <property type="evidence" value="ECO:0007669"/>
    <property type="project" value="UniProtKB-UniRule"/>
</dbReference>
<name>A0AA46I5D4_9FUSO</name>
<dbReference type="RefSeq" id="WP_134113249.1">
    <property type="nucleotide sequence ID" value="NZ_SOBG01000005.1"/>
</dbReference>
<dbReference type="GO" id="GO:0000716">
    <property type="term" value="P:transcription-coupled nucleotide-excision repair, DNA damage recognition"/>
    <property type="evidence" value="ECO:0007669"/>
    <property type="project" value="UniProtKB-UniRule"/>
</dbReference>
<dbReference type="GO" id="GO:0003678">
    <property type="term" value="F:DNA helicase activity"/>
    <property type="evidence" value="ECO:0007669"/>
    <property type="project" value="TreeGrafter"/>
</dbReference>
<dbReference type="PROSITE" id="PS51192">
    <property type="entry name" value="HELICASE_ATP_BIND_1"/>
    <property type="match status" value="1"/>
</dbReference>
<dbReference type="InterPro" id="IPR011545">
    <property type="entry name" value="DEAD/DEAH_box_helicase_dom"/>
</dbReference>
<evidence type="ECO:0000256" key="6">
    <source>
        <dbReference type="ARBA" id="ARBA00022840"/>
    </source>
</evidence>
<dbReference type="InterPro" id="IPR014001">
    <property type="entry name" value="Helicase_ATP-bd"/>
</dbReference>
<keyword evidence="4 9" id="KW-0378">Hydrolase</keyword>
<evidence type="ECO:0000256" key="2">
    <source>
        <dbReference type="ARBA" id="ARBA00022741"/>
    </source>
</evidence>
<keyword evidence="1 9" id="KW-0963">Cytoplasm</keyword>
<feature type="coiled-coil region" evidence="10">
    <location>
        <begin position="412"/>
        <end position="439"/>
    </location>
</feature>
<keyword evidence="7 9" id="KW-0238">DNA-binding</keyword>